<dbReference type="EMBL" id="LDPZ01000057">
    <property type="protein sequence ID" value="KTQ85498.1"/>
    <property type="molecule type" value="Genomic_DNA"/>
</dbReference>
<organism evidence="1 2">
    <name type="scientific">Aureimonas ureilytica</name>
    <dbReference type="NCBI Taxonomy" id="401562"/>
    <lineage>
        <taxon>Bacteria</taxon>
        <taxon>Pseudomonadati</taxon>
        <taxon>Pseudomonadota</taxon>
        <taxon>Alphaproteobacteria</taxon>
        <taxon>Hyphomicrobiales</taxon>
        <taxon>Aurantimonadaceae</taxon>
        <taxon>Aureimonas</taxon>
    </lineage>
</organism>
<evidence type="ECO:0000313" key="1">
    <source>
        <dbReference type="EMBL" id="KTQ85498.1"/>
    </source>
</evidence>
<evidence type="ECO:0000313" key="2">
    <source>
        <dbReference type="Proteomes" id="UP000078272"/>
    </source>
</evidence>
<protein>
    <submittedName>
        <fullName evidence="1">Uncharacterized protein</fullName>
    </submittedName>
</protein>
<dbReference type="PATRIC" id="fig|401562.3.peg.4018"/>
<proteinExistence type="predicted"/>
<dbReference type="Proteomes" id="UP000078272">
    <property type="component" value="Unassembled WGS sequence"/>
</dbReference>
<comment type="caution">
    <text evidence="1">The sequence shown here is derived from an EMBL/GenBank/DDBJ whole genome shotgun (WGS) entry which is preliminary data.</text>
</comment>
<gene>
    <name evidence="1" type="ORF">NS226_19505</name>
</gene>
<accession>A0A175R3Z4</accession>
<name>A0A175R3Z4_9HYPH</name>
<dbReference type="AlphaFoldDB" id="A0A175R3Z4"/>
<reference evidence="1 2" key="1">
    <citation type="journal article" date="2016" name="Front. Microbiol.">
        <title>Genomic Resource of Rice Seed Associated Bacteria.</title>
        <authorList>
            <person name="Midha S."/>
            <person name="Bansal K."/>
            <person name="Sharma S."/>
            <person name="Kumar N."/>
            <person name="Patil P.P."/>
            <person name="Chaudhry V."/>
            <person name="Patil P.B."/>
        </authorList>
    </citation>
    <scope>NUCLEOTIDE SEQUENCE [LARGE SCALE GENOMIC DNA]</scope>
    <source>
        <strain evidence="1 2">NS226</strain>
    </source>
</reference>
<sequence length="96" mass="10556">MKQVRFPPHDPNFMIRDLDALGEGAQMIPPITAAFDPQAAARGLRKRVDHLRRHGPIARAIKRYPYPLGVGGGLIADGLQIGDPVLQAQIVQRRDA</sequence>